<comment type="catalytic activity">
    <reaction evidence="4 5">
        <text>L-glutaminyl-[peptide chain release factor] + S-adenosyl-L-methionine = N(5)-methyl-L-glutaminyl-[peptide chain release factor] + S-adenosyl-L-homocysteine + H(+)</text>
        <dbReference type="Rhea" id="RHEA:42896"/>
        <dbReference type="Rhea" id="RHEA-COMP:10271"/>
        <dbReference type="Rhea" id="RHEA-COMP:10272"/>
        <dbReference type="ChEBI" id="CHEBI:15378"/>
        <dbReference type="ChEBI" id="CHEBI:30011"/>
        <dbReference type="ChEBI" id="CHEBI:57856"/>
        <dbReference type="ChEBI" id="CHEBI:59789"/>
        <dbReference type="ChEBI" id="CHEBI:61891"/>
        <dbReference type="EC" id="2.1.1.297"/>
    </reaction>
</comment>
<dbReference type="EMBL" id="JACRSQ010000001">
    <property type="protein sequence ID" value="MBC8542196.1"/>
    <property type="molecule type" value="Genomic_DNA"/>
</dbReference>
<comment type="similarity">
    <text evidence="5">Belongs to the protein N5-glutamine methyltransferase family. PrmC subfamily.</text>
</comment>
<feature type="binding site" evidence="5">
    <location>
        <position position="192"/>
    </location>
    <ligand>
        <name>S-adenosyl-L-methionine</name>
        <dbReference type="ChEBI" id="CHEBI:59789"/>
    </ligand>
</feature>
<sequence>MRKTLRQAMMDGVHFLQSHQIEDAISDGRILFEAAFSIDRTHYLLNGDQEADPDRERVYQQYLRQRVQGKPVQYIIEGQEFMGLSFYVDPRVLIPRQDTETLVEAVLSDMEEQKITLKAADIGTGSGCIAVSIAAFRKEAVQMTATDLSAGALQVAEVNARRNDVSLRLLQGNLLEALPEEEKRTWHYIISNPPYISDRDMQNLERNVREFEPRLALSGGEDGLKYYRELGVQAKDHLRPGGQLWLEIGWDQGSSVSQILAQEGYQNVQIRKDLAGHDRVVSASYLGIEKDRGENRV</sequence>
<evidence type="ECO:0000256" key="1">
    <source>
        <dbReference type="ARBA" id="ARBA00022603"/>
    </source>
</evidence>
<feature type="binding site" evidence="5">
    <location>
        <begin position="192"/>
        <end position="195"/>
    </location>
    <ligand>
        <name>substrate</name>
    </ligand>
</feature>
<feature type="domain" description="Methyltransferase small" evidence="6">
    <location>
        <begin position="106"/>
        <end position="201"/>
    </location>
</feature>
<dbReference type="Gene3D" id="1.10.8.10">
    <property type="entry name" value="DNA helicase RuvA subunit, C-terminal domain"/>
    <property type="match status" value="1"/>
</dbReference>
<dbReference type="Pfam" id="PF05175">
    <property type="entry name" value="MTS"/>
    <property type="match status" value="1"/>
</dbReference>
<dbReference type="RefSeq" id="WP_177716814.1">
    <property type="nucleotide sequence ID" value="NZ_JACRSQ010000001.1"/>
</dbReference>
<evidence type="ECO:0000256" key="3">
    <source>
        <dbReference type="ARBA" id="ARBA00022691"/>
    </source>
</evidence>
<dbReference type="InterPro" id="IPR002052">
    <property type="entry name" value="DNA_methylase_N6_adenine_CS"/>
</dbReference>
<name>A0A926I0R4_9FIRM</name>
<dbReference type="InterPro" id="IPR029063">
    <property type="entry name" value="SAM-dependent_MTases_sf"/>
</dbReference>
<evidence type="ECO:0000259" key="6">
    <source>
        <dbReference type="Pfam" id="PF05175"/>
    </source>
</evidence>
<dbReference type="InterPro" id="IPR050320">
    <property type="entry name" value="N5-glutamine_MTase"/>
</dbReference>
<dbReference type="NCBIfam" id="TIGR00536">
    <property type="entry name" value="hemK_fam"/>
    <property type="match status" value="1"/>
</dbReference>
<dbReference type="Gene3D" id="3.40.50.150">
    <property type="entry name" value="Vaccinia Virus protein VP39"/>
    <property type="match status" value="1"/>
</dbReference>
<evidence type="ECO:0000259" key="7">
    <source>
        <dbReference type="Pfam" id="PF17827"/>
    </source>
</evidence>
<dbReference type="SUPFAM" id="SSF53335">
    <property type="entry name" value="S-adenosyl-L-methionine-dependent methyltransferases"/>
    <property type="match status" value="1"/>
</dbReference>
<dbReference type="PROSITE" id="PS00092">
    <property type="entry name" value="N6_MTASE"/>
    <property type="match status" value="1"/>
</dbReference>
<dbReference type="GO" id="GO:0003676">
    <property type="term" value="F:nucleic acid binding"/>
    <property type="evidence" value="ECO:0007669"/>
    <property type="project" value="InterPro"/>
</dbReference>
<reference evidence="8" key="1">
    <citation type="submission" date="2020-08" db="EMBL/GenBank/DDBJ databases">
        <title>Genome public.</title>
        <authorList>
            <person name="Liu C."/>
            <person name="Sun Q."/>
        </authorList>
    </citation>
    <scope>NUCLEOTIDE SEQUENCE</scope>
    <source>
        <strain evidence="8">NSJ-32</strain>
    </source>
</reference>
<proteinExistence type="inferred from homology"/>
<dbReference type="PANTHER" id="PTHR18895:SF74">
    <property type="entry name" value="MTRF1L RELEASE FACTOR GLUTAMINE METHYLTRANSFERASE"/>
    <property type="match status" value="1"/>
</dbReference>
<gene>
    <name evidence="5 8" type="primary">prmC</name>
    <name evidence="8" type="ORF">H8730_01345</name>
</gene>
<evidence type="ECO:0000313" key="8">
    <source>
        <dbReference type="EMBL" id="MBC8542196.1"/>
    </source>
</evidence>
<dbReference type="AlphaFoldDB" id="A0A926I0R4"/>
<evidence type="ECO:0000256" key="2">
    <source>
        <dbReference type="ARBA" id="ARBA00022679"/>
    </source>
</evidence>
<keyword evidence="2 5" id="KW-0808">Transferase</keyword>
<accession>A0A926I0R4</accession>
<dbReference type="InterPro" id="IPR019874">
    <property type="entry name" value="RF_methyltr_PrmC"/>
</dbReference>
<dbReference type="EC" id="2.1.1.297" evidence="5"/>
<comment type="function">
    <text evidence="5">Methylates the class 1 translation termination release factors RF1/PrfA and RF2/PrfB on the glutamine residue of the universally conserved GGQ motif.</text>
</comment>
<comment type="caution">
    <text evidence="5">Lacks conserved residue(s) required for the propagation of feature annotation.</text>
</comment>
<evidence type="ECO:0000256" key="4">
    <source>
        <dbReference type="ARBA" id="ARBA00048391"/>
    </source>
</evidence>
<dbReference type="InterPro" id="IPR004556">
    <property type="entry name" value="HemK-like"/>
</dbReference>
<dbReference type="InterPro" id="IPR007848">
    <property type="entry name" value="Small_mtfrase_dom"/>
</dbReference>
<dbReference type="NCBIfam" id="TIGR03534">
    <property type="entry name" value="RF_mod_PrmC"/>
    <property type="match status" value="1"/>
</dbReference>
<comment type="caution">
    <text evidence="8">The sequence shown here is derived from an EMBL/GenBank/DDBJ whole genome shotgun (WGS) entry which is preliminary data.</text>
</comment>
<dbReference type="Pfam" id="PF17827">
    <property type="entry name" value="PrmC_N"/>
    <property type="match status" value="1"/>
</dbReference>
<dbReference type="GO" id="GO:0032259">
    <property type="term" value="P:methylation"/>
    <property type="evidence" value="ECO:0007669"/>
    <property type="project" value="UniProtKB-KW"/>
</dbReference>
<keyword evidence="3 5" id="KW-0949">S-adenosyl-L-methionine</keyword>
<dbReference type="Proteomes" id="UP000657006">
    <property type="component" value="Unassembled WGS sequence"/>
</dbReference>
<dbReference type="HAMAP" id="MF_02126">
    <property type="entry name" value="RF_methyltr_PrmC"/>
    <property type="match status" value="1"/>
</dbReference>
<dbReference type="GO" id="GO:0102559">
    <property type="term" value="F:peptide chain release factor N(5)-glutamine methyltransferase activity"/>
    <property type="evidence" value="ECO:0007669"/>
    <property type="project" value="UniProtKB-EC"/>
</dbReference>
<dbReference type="PANTHER" id="PTHR18895">
    <property type="entry name" value="HEMK METHYLTRANSFERASE"/>
    <property type="match status" value="1"/>
</dbReference>
<dbReference type="InterPro" id="IPR040758">
    <property type="entry name" value="PrmC_N"/>
</dbReference>
<protein>
    <recommendedName>
        <fullName evidence="5">Release factor glutamine methyltransferase</fullName>
        <shortName evidence="5">RF MTase</shortName>
        <ecNumber evidence="5">2.1.1.297</ecNumber>
    </recommendedName>
    <alternativeName>
        <fullName evidence="5">N5-glutamine methyltransferase PrmC</fullName>
    </alternativeName>
    <alternativeName>
        <fullName evidence="5">Protein-(glutamine-N5) MTase PrmC</fullName>
    </alternativeName>
    <alternativeName>
        <fullName evidence="5">Protein-glutamine N-methyltransferase PrmC</fullName>
    </alternativeName>
</protein>
<keyword evidence="9" id="KW-1185">Reference proteome</keyword>
<evidence type="ECO:0000313" key="9">
    <source>
        <dbReference type="Proteomes" id="UP000657006"/>
    </source>
</evidence>
<keyword evidence="1 5" id="KW-0489">Methyltransferase</keyword>
<feature type="binding site" evidence="5">
    <location>
        <begin position="123"/>
        <end position="127"/>
    </location>
    <ligand>
        <name>S-adenosyl-L-methionine</name>
        <dbReference type="ChEBI" id="CHEBI:59789"/>
    </ligand>
</feature>
<dbReference type="CDD" id="cd02440">
    <property type="entry name" value="AdoMet_MTases"/>
    <property type="match status" value="1"/>
</dbReference>
<feature type="binding site" evidence="5">
    <location>
        <position position="147"/>
    </location>
    <ligand>
        <name>S-adenosyl-L-methionine</name>
        <dbReference type="ChEBI" id="CHEBI:59789"/>
    </ligand>
</feature>
<evidence type="ECO:0000256" key="5">
    <source>
        <dbReference type="HAMAP-Rule" id="MF_02126"/>
    </source>
</evidence>
<feature type="domain" description="Release factor glutamine methyltransferase N-terminal" evidence="7">
    <location>
        <begin position="7"/>
        <end position="76"/>
    </location>
</feature>
<organism evidence="8 9">
    <name type="scientific">Bianquea renquensis</name>
    <dbReference type="NCBI Taxonomy" id="2763661"/>
    <lineage>
        <taxon>Bacteria</taxon>
        <taxon>Bacillati</taxon>
        <taxon>Bacillota</taxon>
        <taxon>Clostridia</taxon>
        <taxon>Eubacteriales</taxon>
        <taxon>Bianqueaceae</taxon>
        <taxon>Bianquea</taxon>
    </lineage>
</organism>